<evidence type="ECO:0000313" key="3">
    <source>
        <dbReference type="EMBL" id="KAK0405487.1"/>
    </source>
</evidence>
<keyword evidence="1" id="KW-0479">Metal-binding</keyword>
<organism evidence="3 4">
    <name type="scientific">Steinernema hermaphroditum</name>
    <dbReference type="NCBI Taxonomy" id="289476"/>
    <lineage>
        <taxon>Eukaryota</taxon>
        <taxon>Metazoa</taxon>
        <taxon>Ecdysozoa</taxon>
        <taxon>Nematoda</taxon>
        <taxon>Chromadorea</taxon>
        <taxon>Rhabditida</taxon>
        <taxon>Tylenchina</taxon>
        <taxon>Panagrolaimomorpha</taxon>
        <taxon>Strongyloidoidea</taxon>
        <taxon>Steinernematidae</taxon>
        <taxon>Steinernema</taxon>
    </lineage>
</organism>
<comment type="caution">
    <text evidence="3">The sequence shown here is derived from an EMBL/GenBank/DDBJ whole genome shotgun (WGS) entry which is preliminary data.</text>
</comment>
<dbReference type="Proteomes" id="UP001175271">
    <property type="component" value="Unassembled WGS sequence"/>
</dbReference>
<dbReference type="Gene3D" id="3.30.160.60">
    <property type="entry name" value="Classic Zinc Finger"/>
    <property type="match status" value="1"/>
</dbReference>
<accession>A0AA39HGM3</accession>
<dbReference type="EMBL" id="JAUCMV010000004">
    <property type="protein sequence ID" value="KAK0405487.1"/>
    <property type="molecule type" value="Genomic_DNA"/>
</dbReference>
<evidence type="ECO:0000259" key="2">
    <source>
        <dbReference type="PROSITE" id="PS50157"/>
    </source>
</evidence>
<protein>
    <recommendedName>
        <fullName evidence="2">C2H2-type domain-containing protein</fullName>
    </recommendedName>
</protein>
<dbReference type="GO" id="GO:0008270">
    <property type="term" value="F:zinc ion binding"/>
    <property type="evidence" value="ECO:0007669"/>
    <property type="project" value="UniProtKB-KW"/>
</dbReference>
<feature type="domain" description="C2H2-type" evidence="2">
    <location>
        <begin position="20"/>
        <end position="45"/>
    </location>
</feature>
<dbReference type="SUPFAM" id="SSF57667">
    <property type="entry name" value="beta-beta-alpha zinc fingers"/>
    <property type="match status" value="1"/>
</dbReference>
<gene>
    <name evidence="3" type="ORF">QR680_018020</name>
</gene>
<dbReference type="Pfam" id="PF00096">
    <property type="entry name" value="zf-C2H2"/>
    <property type="match status" value="1"/>
</dbReference>
<dbReference type="PROSITE" id="PS00028">
    <property type="entry name" value="ZINC_FINGER_C2H2_1"/>
    <property type="match status" value="1"/>
</dbReference>
<dbReference type="PROSITE" id="PS50157">
    <property type="entry name" value="ZINC_FINGER_C2H2_2"/>
    <property type="match status" value="2"/>
</dbReference>
<keyword evidence="4" id="KW-1185">Reference proteome</keyword>
<proteinExistence type="predicted"/>
<dbReference type="InterPro" id="IPR036236">
    <property type="entry name" value="Znf_C2H2_sf"/>
</dbReference>
<evidence type="ECO:0000313" key="4">
    <source>
        <dbReference type="Proteomes" id="UP001175271"/>
    </source>
</evidence>
<evidence type="ECO:0000256" key="1">
    <source>
        <dbReference type="PROSITE-ProRule" id="PRU00042"/>
    </source>
</evidence>
<feature type="domain" description="C2H2-type" evidence="2">
    <location>
        <begin position="52"/>
        <end position="80"/>
    </location>
</feature>
<keyword evidence="1" id="KW-0862">Zinc</keyword>
<name>A0AA39HGM3_9BILA</name>
<keyword evidence="1" id="KW-0863">Zinc-finger</keyword>
<dbReference type="SMART" id="SM00355">
    <property type="entry name" value="ZnF_C2H2"/>
    <property type="match status" value="3"/>
</dbReference>
<reference evidence="3" key="1">
    <citation type="submission" date="2023-06" db="EMBL/GenBank/DDBJ databases">
        <title>Genomic analysis of the entomopathogenic nematode Steinernema hermaphroditum.</title>
        <authorList>
            <person name="Schwarz E.M."/>
            <person name="Heppert J.K."/>
            <person name="Baniya A."/>
            <person name="Schwartz H.T."/>
            <person name="Tan C.-H."/>
            <person name="Antoshechkin I."/>
            <person name="Sternberg P.W."/>
            <person name="Goodrich-Blair H."/>
            <person name="Dillman A.R."/>
        </authorList>
    </citation>
    <scope>NUCLEOTIDE SEQUENCE</scope>
    <source>
        <strain evidence="3">PS9179</strain>
        <tissue evidence="3">Whole animal</tissue>
    </source>
</reference>
<dbReference type="InterPro" id="IPR013087">
    <property type="entry name" value="Znf_C2H2_type"/>
</dbReference>
<dbReference type="AlphaFoldDB" id="A0AA39HGM3"/>
<sequence>MEEQAGHILIEFPVQKNAHFQCTYEHCGKAYKSRSGLNRHVDAKHRNIPVKKRCHVCGHFNTYSCDLMRHLRTAHGASKQETGKGGTFSEACKQGTYDVFECSCQQIFKTLWDLRSHERYEHQAAPEYVQYVYYPVVNY</sequence>